<comment type="caution">
    <text evidence="2">The sequence shown here is derived from an EMBL/GenBank/DDBJ whole genome shotgun (WGS) entry which is preliminary data.</text>
</comment>
<dbReference type="PANTHER" id="PTHR35006:SF2">
    <property type="entry name" value="GLYOXALASE FAMILY PROTEIN (AFU_ORTHOLOGUE AFUA_5G14830)"/>
    <property type="match status" value="1"/>
</dbReference>
<dbReference type="InterPro" id="IPR037523">
    <property type="entry name" value="VOC_core"/>
</dbReference>
<gene>
    <name evidence="2" type="ORF">B0H67DRAFT_100581</name>
</gene>
<feature type="domain" description="VOC" evidence="1">
    <location>
        <begin position="2"/>
        <end position="128"/>
    </location>
</feature>
<reference evidence="2" key="1">
    <citation type="submission" date="2023-06" db="EMBL/GenBank/DDBJ databases">
        <title>Genome-scale phylogeny and comparative genomics of the fungal order Sordariales.</title>
        <authorList>
            <consortium name="Lawrence Berkeley National Laboratory"/>
            <person name="Hensen N."/>
            <person name="Bonometti L."/>
            <person name="Westerberg I."/>
            <person name="Brannstrom I.O."/>
            <person name="Guillou S."/>
            <person name="Cros-Aarteil S."/>
            <person name="Calhoun S."/>
            <person name="Haridas S."/>
            <person name="Kuo A."/>
            <person name="Mondo S."/>
            <person name="Pangilinan J."/>
            <person name="Riley R."/>
            <person name="Labutti K."/>
            <person name="Andreopoulos B."/>
            <person name="Lipzen A."/>
            <person name="Chen C."/>
            <person name="Yanf M."/>
            <person name="Daum C."/>
            <person name="Ng V."/>
            <person name="Clum A."/>
            <person name="Steindorff A."/>
            <person name="Ohm R."/>
            <person name="Martin F."/>
            <person name="Silar P."/>
            <person name="Natvig D."/>
            <person name="Lalanne C."/>
            <person name="Gautier V."/>
            <person name="Ament-Velasquez S.L."/>
            <person name="Kruys A."/>
            <person name="Hutchinson M.I."/>
            <person name="Powell A.J."/>
            <person name="Barry K."/>
            <person name="Miller A.N."/>
            <person name="Grigoriev I.V."/>
            <person name="Debuchy R."/>
            <person name="Gladieux P."/>
            <person name="Thoren M.H."/>
            <person name="Johannesson H."/>
        </authorList>
    </citation>
    <scope>NUCLEOTIDE SEQUENCE</scope>
    <source>
        <strain evidence="2">SMH4607-1</strain>
    </source>
</reference>
<dbReference type="CDD" id="cd07262">
    <property type="entry name" value="VOC_like"/>
    <property type="match status" value="1"/>
</dbReference>
<sequence length="130" mass="13880">MTIAHTAIKVTADKYEATLAFYEAALAPLGYCKVLTYLDGKVSGFGPKEDPHAADWWVSVAPEESSPVPTHHAFVAPDESFVDAFYKAAVGAGAEDNGAPGVRPNYDGVYYAAYVLDPAGNNIEAAIRRK</sequence>
<dbReference type="PANTHER" id="PTHR35006">
    <property type="entry name" value="GLYOXALASE FAMILY PROTEIN (AFU_ORTHOLOGUE AFUA_5G14830)"/>
    <property type="match status" value="1"/>
</dbReference>
<evidence type="ECO:0000259" key="1">
    <source>
        <dbReference type="PROSITE" id="PS51819"/>
    </source>
</evidence>
<protein>
    <submittedName>
        <fullName evidence="2">Glyoxalase/bleomycin resistance protein/dioxygenase</fullName>
    </submittedName>
</protein>
<name>A0AA40AY56_9PEZI</name>
<dbReference type="SUPFAM" id="SSF54593">
    <property type="entry name" value="Glyoxalase/Bleomycin resistance protein/Dihydroxybiphenyl dioxygenase"/>
    <property type="match status" value="1"/>
</dbReference>
<accession>A0AA40AY56</accession>
<dbReference type="Gene3D" id="3.10.180.10">
    <property type="entry name" value="2,3-Dihydroxybiphenyl 1,2-Dioxygenase, domain 1"/>
    <property type="match status" value="1"/>
</dbReference>
<evidence type="ECO:0000313" key="3">
    <source>
        <dbReference type="Proteomes" id="UP001172102"/>
    </source>
</evidence>
<dbReference type="Pfam" id="PF00903">
    <property type="entry name" value="Glyoxalase"/>
    <property type="match status" value="1"/>
</dbReference>
<dbReference type="AlphaFoldDB" id="A0AA40AY56"/>
<proteinExistence type="predicted"/>
<organism evidence="2 3">
    <name type="scientific">Lasiosphaeris hirsuta</name>
    <dbReference type="NCBI Taxonomy" id="260670"/>
    <lineage>
        <taxon>Eukaryota</taxon>
        <taxon>Fungi</taxon>
        <taxon>Dikarya</taxon>
        <taxon>Ascomycota</taxon>
        <taxon>Pezizomycotina</taxon>
        <taxon>Sordariomycetes</taxon>
        <taxon>Sordariomycetidae</taxon>
        <taxon>Sordariales</taxon>
        <taxon>Lasiosphaeriaceae</taxon>
        <taxon>Lasiosphaeris</taxon>
    </lineage>
</organism>
<dbReference type="EMBL" id="JAUKUA010000002">
    <property type="protein sequence ID" value="KAK0724151.1"/>
    <property type="molecule type" value="Genomic_DNA"/>
</dbReference>
<evidence type="ECO:0000313" key="2">
    <source>
        <dbReference type="EMBL" id="KAK0724151.1"/>
    </source>
</evidence>
<dbReference type="InterPro" id="IPR029068">
    <property type="entry name" value="Glyas_Bleomycin-R_OHBP_Dase"/>
</dbReference>
<keyword evidence="3" id="KW-1185">Reference proteome</keyword>
<dbReference type="PROSITE" id="PS51819">
    <property type="entry name" value="VOC"/>
    <property type="match status" value="1"/>
</dbReference>
<dbReference type="InterPro" id="IPR004360">
    <property type="entry name" value="Glyas_Fos-R_dOase_dom"/>
</dbReference>
<dbReference type="Proteomes" id="UP001172102">
    <property type="component" value="Unassembled WGS sequence"/>
</dbReference>